<dbReference type="Proteomes" id="UP000828048">
    <property type="component" value="Chromosome 5"/>
</dbReference>
<sequence>MRHPIPQRRFCWDSWSSTETSMAPQSAPQRTEVGQTCRRITASPGRTTDGDGVADLALGVGGGGVSGGFRGFDRRVS</sequence>
<dbReference type="EMBL" id="CM037155">
    <property type="protein sequence ID" value="KAH7847607.1"/>
    <property type="molecule type" value="Genomic_DNA"/>
</dbReference>
<evidence type="ECO:0000313" key="1">
    <source>
        <dbReference type="EMBL" id="KAH7847607.1"/>
    </source>
</evidence>
<evidence type="ECO:0000313" key="2">
    <source>
        <dbReference type="Proteomes" id="UP000828048"/>
    </source>
</evidence>
<organism evidence="1 2">
    <name type="scientific">Vaccinium darrowii</name>
    <dbReference type="NCBI Taxonomy" id="229202"/>
    <lineage>
        <taxon>Eukaryota</taxon>
        <taxon>Viridiplantae</taxon>
        <taxon>Streptophyta</taxon>
        <taxon>Embryophyta</taxon>
        <taxon>Tracheophyta</taxon>
        <taxon>Spermatophyta</taxon>
        <taxon>Magnoliopsida</taxon>
        <taxon>eudicotyledons</taxon>
        <taxon>Gunneridae</taxon>
        <taxon>Pentapetalae</taxon>
        <taxon>asterids</taxon>
        <taxon>Ericales</taxon>
        <taxon>Ericaceae</taxon>
        <taxon>Vaccinioideae</taxon>
        <taxon>Vaccinieae</taxon>
        <taxon>Vaccinium</taxon>
    </lineage>
</organism>
<protein>
    <submittedName>
        <fullName evidence="1">Uncharacterized protein</fullName>
    </submittedName>
</protein>
<accession>A0ACB7Y307</accession>
<gene>
    <name evidence="1" type="ORF">Vadar_028020</name>
</gene>
<name>A0ACB7Y307_9ERIC</name>
<reference evidence="1 2" key="1">
    <citation type="journal article" date="2021" name="Hortic Res">
        <title>High-quality reference genome and annotation aids understanding of berry development for evergreen blueberry (Vaccinium darrowii).</title>
        <authorList>
            <person name="Yu J."/>
            <person name="Hulse-Kemp A.M."/>
            <person name="Babiker E."/>
            <person name="Staton M."/>
        </authorList>
    </citation>
    <scope>NUCLEOTIDE SEQUENCE [LARGE SCALE GENOMIC DNA]</scope>
    <source>
        <strain evidence="2">cv. NJ 8807/NJ 8810</strain>
        <tissue evidence="1">Young leaf</tissue>
    </source>
</reference>
<comment type="caution">
    <text evidence="1">The sequence shown here is derived from an EMBL/GenBank/DDBJ whole genome shotgun (WGS) entry which is preliminary data.</text>
</comment>
<proteinExistence type="predicted"/>
<keyword evidence="2" id="KW-1185">Reference proteome</keyword>